<evidence type="ECO:0000313" key="7">
    <source>
        <dbReference type="Proteomes" id="UP000053911"/>
    </source>
</evidence>
<dbReference type="NCBIfam" id="TIGR00659">
    <property type="entry name" value="CidB/LrgB family autolysis modulator"/>
    <property type="match status" value="1"/>
</dbReference>
<feature type="transmembrane region" description="Helical" evidence="5">
    <location>
        <begin position="198"/>
        <end position="220"/>
    </location>
</feature>
<comment type="subcellular location">
    <subcellularLocation>
        <location evidence="1">Membrane</location>
        <topology evidence="1">Multi-pass membrane protein</topology>
    </subcellularLocation>
</comment>
<dbReference type="GO" id="GO:0016020">
    <property type="term" value="C:membrane"/>
    <property type="evidence" value="ECO:0007669"/>
    <property type="project" value="UniProtKB-SubCell"/>
</dbReference>
<dbReference type="OMA" id="AQFVHFM"/>
<keyword evidence="3 5" id="KW-1133">Transmembrane helix</keyword>
<dbReference type="PANTHER" id="PTHR30249:SF0">
    <property type="entry name" value="PLASTIDAL GLYCOLATE_GLYCERATE TRANSLOCATOR 1, CHLOROPLASTIC"/>
    <property type="match status" value="1"/>
</dbReference>
<feature type="transmembrane region" description="Helical" evidence="5">
    <location>
        <begin position="175"/>
        <end position="192"/>
    </location>
</feature>
<evidence type="ECO:0000256" key="3">
    <source>
        <dbReference type="ARBA" id="ARBA00022989"/>
    </source>
</evidence>
<feature type="transmembrane region" description="Helical" evidence="5">
    <location>
        <begin position="56"/>
        <end position="75"/>
    </location>
</feature>
<keyword evidence="4 5" id="KW-0472">Membrane</keyword>
<dbReference type="RefSeq" id="WP_012766114.1">
    <property type="nucleotide sequence ID" value="NZ_LGFD01000013.1"/>
</dbReference>
<keyword evidence="2 5" id="KW-0812">Transmembrane</keyword>
<accession>A0A101EME8</accession>
<proteinExistence type="predicted"/>
<feature type="transmembrane region" description="Helical" evidence="5">
    <location>
        <begin position="26"/>
        <end position="44"/>
    </location>
</feature>
<feature type="transmembrane region" description="Helical" evidence="5">
    <location>
        <begin position="87"/>
        <end position="107"/>
    </location>
</feature>
<dbReference type="PATRIC" id="fig|172049.5.peg.1689"/>
<feature type="transmembrane region" description="Helical" evidence="5">
    <location>
        <begin position="142"/>
        <end position="163"/>
    </location>
</feature>
<name>A0A101EME8_9EURY</name>
<evidence type="ECO:0000256" key="2">
    <source>
        <dbReference type="ARBA" id="ARBA00022692"/>
    </source>
</evidence>
<reference evidence="7" key="1">
    <citation type="journal article" date="2015" name="MBio">
        <title>Genome-Resolved Metagenomic Analysis Reveals Roles for Candidate Phyla and Other Microbial Community Members in Biogeochemical Transformations in Oil Reservoirs.</title>
        <authorList>
            <person name="Hu P."/>
            <person name="Tom L."/>
            <person name="Singh A."/>
            <person name="Thomas B.C."/>
            <person name="Baker B.J."/>
            <person name="Piceno Y.M."/>
            <person name="Andersen G.L."/>
            <person name="Banfield J.F."/>
        </authorList>
    </citation>
    <scope>NUCLEOTIDE SEQUENCE [LARGE SCALE GENOMIC DNA]</scope>
</reference>
<evidence type="ECO:0000256" key="5">
    <source>
        <dbReference type="SAM" id="Phobius"/>
    </source>
</evidence>
<dbReference type="GO" id="GO:0016787">
    <property type="term" value="F:hydrolase activity"/>
    <property type="evidence" value="ECO:0007669"/>
    <property type="project" value="UniProtKB-KW"/>
</dbReference>
<evidence type="ECO:0000313" key="6">
    <source>
        <dbReference type="EMBL" id="KUK17839.1"/>
    </source>
</evidence>
<protein>
    <submittedName>
        <fullName evidence="6">Putative effector of murein hydrolase</fullName>
    </submittedName>
</protein>
<sequence>MNSLGIFITIGTFYLFSKIYEKRKTFYLNPVLLSIITIALFLHITEIKYETYMESAQILSFLLGPAVVSLAIPLYKQRGIIKAYSKQIFFGIVFGGALAILSAFYVAKILGGTPEVLLSIAPKSITTAIAIGVSEKIGGIPALTAVLVILTGILGNAVGIEILNISKVKDKVARGLAMGVTSHGLGTARIILDDELSGAVSGLAMALNGIFTSLILPYLIKFLK</sequence>
<dbReference type="PANTHER" id="PTHR30249">
    <property type="entry name" value="PUTATIVE SEROTONIN TRANSPORTER"/>
    <property type="match status" value="1"/>
</dbReference>
<dbReference type="GeneID" id="8095054"/>
<dbReference type="Pfam" id="PF04172">
    <property type="entry name" value="LrgB"/>
    <property type="match status" value="1"/>
</dbReference>
<dbReference type="Proteomes" id="UP000053911">
    <property type="component" value="Unassembled WGS sequence"/>
</dbReference>
<dbReference type="InterPro" id="IPR005261">
    <property type="entry name" value="YohK-like"/>
</dbReference>
<dbReference type="InterPro" id="IPR007300">
    <property type="entry name" value="CidB/LrgB"/>
</dbReference>
<evidence type="ECO:0000256" key="4">
    <source>
        <dbReference type="ARBA" id="ARBA00023136"/>
    </source>
</evidence>
<keyword evidence="6" id="KW-0378">Hydrolase</keyword>
<organism evidence="6 7">
    <name type="scientific">Thermococcus sibiricus</name>
    <dbReference type="NCBI Taxonomy" id="172049"/>
    <lineage>
        <taxon>Archaea</taxon>
        <taxon>Methanobacteriati</taxon>
        <taxon>Methanobacteriota</taxon>
        <taxon>Thermococci</taxon>
        <taxon>Thermococcales</taxon>
        <taxon>Thermococcaceae</taxon>
        <taxon>Thermococcus</taxon>
    </lineage>
</organism>
<dbReference type="AlphaFoldDB" id="A0A101EME8"/>
<gene>
    <name evidence="6" type="ORF">XD54_0856</name>
</gene>
<comment type="caution">
    <text evidence="6">The sequence shown here is derived from an EMBL/GenBank/DDBJ whole genome shotgun (WGS) entry which is preliminary data.</text>
</comment>
<evidence type="ECO:0000256" key="1">
    <source>
        <dbReference type="ARBA" id="ARBA00004141"/>
    </source>
</evidence>
<dbReference type="EMBL" id="LGFD01000013">
    <property type="protein sequence ID" value="KUK17839.1"/>
    <property type="molecule type" value="Genomic_DNA"/>
</dbReference>